<dbReference type="Proteomes" id="UP000095287">
    <property type="component" value="Unplaced"/>
</dbReference>
<evidence type="ECO:0000256" key="1">
    <source>
        <dbReference type="ARBA" id="ARBA00022690"/>
    </source>
</evidence>
<evidence type="ECO:0000256" key="3">
    <source>
        <dbReference type="ARBA" id="ARBA00023157"/>
    </source>
</evidence>
<evidence type="ECO:0000313" key="7">
    <source>
        <dbReference type="WBParaSite" id="L893_g27700.t1"/>
    </source>
</evidence>
<evidence type="ECO:0000256" key="2">
    <source>
        <dbReference type="ARBA" id="ARBA00022900"/>
    </source>
</evidence>
<dbReference type="PROSITE" id="PS50279">
    <property type="entry name" value="BPTI_KUNITZ_2"/>
    <property type="match status" value="2"/>
</dbReference>
<name>A0A1I7ZLT0_9BILA</name>
<dbReference type="InterPro" id="IPR036880">
    <property type="entry name" value="Kunitz_BPTI_sf"/>
</dbReference>
<dbReference type="SUPFAM" id="SSF57362">
    <property type="entry name" value="BPTI-like"/>
    <property type="match status" value="2"/>
</dbReference>
<dbReference type="SMART" id="SM00131">
    <property type="entry name" value="KU"/>
    <property type="match status" value="2"/>
</dbReference>
<keyword evidence="1" id="KW-0646">Protease inhibitor</keyword>
<evidence type="ECO:0000313" key="6">
    <source>
        <dbReference type="Proteomes" id="UP000095287"/>
    </source>
</evidence>
<proteinExistence type="predicted"/>
<sequence>MFSQLLTITSFAFLASLSAANDVCSFPRDKGEESCDAQGGLKFYFDVNTGVCQPFRYSGCGGNENRFDTAAKCRAACMTGKATGTQAAKAPAIKKCASGVRSATDEKLTPIPCSKCPANHTCENGLCCPSKEAVCSLDYDAGHYGTNLSHIPRYFYSQKYGNCMLFTYYGLFGNYNNFETYNECVKFCKN</sequence>
<dbReference type="AlphaFoldDB" id="A0A1I7ZLT0"/>
<dbReference type="PANTHER" id="PTHR46339">
    <property type="entry name" value="PROTEIN CBG15282-RELATED"/>
    <property type="match status" value="1"/>
</dbReference>
<organism evidence="6 7">
    <name type="scientific">Steinernema glaseri</name>
    <dbReference type="NCBI Taxonomy" id="37863"/>
    <lineage>
        <taxon>Eukaryota</taxon>
        <taxon>Metazoa</taxon>
        <taxon>Ecdysozoa</taxon>
        <taxon>Nematoda</taxon>
        <taxon>Chromadorea</taxon>
        <taxon>Rhabditida</taxon>
        <taxon>Tylenchina</taxon>
        <taxon>Panagrolaimomorpha</taxon>
        <taxon>Strongyloidoidea</taxon>
        <taxon>Steinernematidae</taxon>
        <taxon>Steinernema</taxon>
    </lineage>
</organism>
<dbReference type="PRINTS" id="PR00759">
    <property type="entry name" value="BASICPTASE"/>
</dbReference>
<dbReference type="FunFam" id="4.10.410.10:FF:000020">
    <property type="entry name" value="Collagen, type VI, alpha 3"/>
    <property type="match status" value="1"/>
</dbReference>
<evidence type="ECO:0000259" key="5">
    <source>
        <dbReference type="PROSITE" id="PS50279"/>
    </source>
</evidence>
<dbReference type="Gene3D" id="4.10.410.10">
    <property type="entry name" value="Pancreatic trypsin inhibitor Kunitz domain"/>
    <property type="match status" value="2"/>
</dbReference>
<evidence type="ECO:0000256" key="4">
    <source>
        <dbReference type="SAM" id="SignalP"/>
    </source>
</evidence>
<feature type="chain" id="PRO_5009313641" evidence="4">
    <location>
        <begin position="21"/>
        <end position="190"/>
    </location>
</feature>
<dbReference type="InterPro" id="IPR020901">
    <property type="entry name" value="Prtase_inh_Kunz-CS"/>
</dbReference>
<feature type="signal peptide" evidence="4">
    <location>
        <begin position="1"/>
        <end position="20"/>
    </location>
</feature>
<keyword evidence="2" id="KW-0722">Serine protease inhibitor</keyword>
<reference evidence="7" key="1">
    <citation type="submission" date="2016-11" db="UniProtKB">
        <authorList>
            <consortium name="WormBaseParasite"/>
        </authorList>
    </citation>
    <scope>IDENTIFICATION</scope>
</reference>
<dbReference type="GO" id="GO:0004867">
    <property type="term" value="F:serine-type endopeptidase inhibitor activity"/>
    <property type="evidence" value="ECO:0007669"/>
    <property type="project" value="UniProtKB-KW"/>
</dbReference>
<keyword evidence="6" id="KW-1185">Reference proteome</keyword>
<dbReference type="PROSITE" id="PS00280">
    <property type="entry name" value="BPTI_KUNITZ_1"/>
    <property type="match status" value="1"/>
</dbReference>
<dbReference type="InterPro" id="IPR053014">
    <property type="entry name" value="Cuticle_assoc_divergent"/>
</dbReference>
<keyword evidence="3" id="KW-1015">Disulfide bond</keyword>
<dbReference type="Pfam" id="PF00014">
    <property type="entry name" value="Kunitz_BPTI"/>
    <property type="match status" value="2"/>
</dbReference>
<feature type="domain" description="BPTI/Kunitz inhibitor" evidence="5">
    <location>
        <begin position="24"/>
        <end position="77"/>
    </location>
</feature>
<dbReference type="WBParaSite" id="L893_g27700.t1">
    <property type="protein sequence ID" value="L893_g27700.t1"/>
    <property type="gene ID" value="L893_g27700"/>
</dbReference>
<dbReference type="InterPro" id="IPR002223">
    <property type="entry name" value="Kunitz_BPTI"/>
</dbReference>
<feature type="domain" description="BPTI/Kunitz inhibitor" evidence="5">
    <location>
        <begin position="135"/>
        <end position="188"/>
    </location>
</feature>
<accession>A0A1I7ZLT0</accession>
<keyword evidence="4" id="KW-0732">Signal</keyword>
<dbReference type="CDD" id="cd00109">
    <property type="entry name" value="Kunitz-type"/>
    <property type="match status" value="2"/>
</dbReference>
<protein>
    <submittedName>
        <fullName evidence="7">Kunitz/Bovine pancreatic trypsin inhibitor domain protein</fullName>
    </submittedName>
</protein>